<keyword evidence="2" id="KW-1185">Reference proteome</keyword>
<dbReference type="AlphaFoldDB" id="A0A067R6M0"/>
<dbReference type="EMBL" id="KK852708">
    <property type="protein sequence ID" value="KDR17987.1"/>
    <property type="molecule type" value="Genomic_DNA"/>
</dbReference>
<accession>A0A067R6M0</accession>
<organism evidence="1 2">
    <name type="scientific">Zootermopsis nevadensis</name>
    <name type="common">Dampwood termite</name>
    <dbReference type="NCBI Taxonomy" id="136037"/>
    <lineage>
        <taxon>Eukaryota</taxon>
        <taxon>Metazoa</taxon>
        <taxon>Ecdysozoa</taxon>
        <taxon>Arthropoda</taxon>
        <taxon>Hexapoda</taxon>
        <taxon>Insecta</taxon>
        <taxon>Pterygota</taxon>
        <taxon>Neoptera</taxon>
        <taxon>Polyneoptera</taxon>
        <taxon>Dictyoptera</taxon>
        <taxon>Blattodea</taxon>
        <taxon>Blattoidea</taxon>
        <taxon>Termitoidae</taxon>
        <taxon>Termopsidae</taxon>
        <taxon>Zootermopsis</taxon>
    </lineage>
</organism>
<gene>
    <name evidence="1" type="ORF">L798_07168</name>
</gene>
<sequence length="48" mass="5041">MSKVNTPVSKPFLSSLALLEGDSDLILSSTLLLLLRGLPALSHNTSCS</sequence>
<evidence type="ECO:0000313" key="2">
    <source>
        <dbReference type="Proteomes" id="UP000027135"/>
    </source>
</evidence>
<dbReference type="InParanoid" id="A0A067R6M0"/>
<name>A0A067R6M0_ZOONE</name>
<reference evidence="1 2" key="1">
    <citation type="journal article" date="2014" name="Nat. Commun.">
        <title>Molecular traces of alternative social organization in a termite genome.</title>
        <authorList>
            <person name="Terrapon N."/>
            <person name="Li C."/>
            <person name="Robertson H.M."/>
            <person name="Ji L."/>
            <person name="Meng X."/>
            <person name="Booth W."/>
            <person name="Chen Z."/>
            <person name="Childers C.P."/>
            <person name="Glastad K.M."/>
            <person name="Gokhale K."/>
            <person name="Gowin J."/>
            <person name="Gronenberg W."/>
            <person name="Hermansen R.A."/>
            <person name="Hu H."/>
            <person name="Hunt B.G."/>
            <person name="Huylmans A.K."/>
            <person name="Khalil S.M."/>
            <person name="Mitchell R.D."/>
            <person name="Munoz-Torres M.C."/>
            <person name="Mustard J.A."/>
            <person name="Pan H."/>
            <person name="Reese J.T."/>
            <person name="Scharf M.E."/>
            <person name="Sun F."/>
            <person name="Vogel H."/>
            <person name="Xiao J."/>
            <person name="Yang W."/>
            <person name="Yang Z."/>
            <person name="Yang Z."/>
            <person name="Zhou J."/>
            <person name="Zhu J."/>
            <person name="Brent C.S."/>
            <person name="Elsik C.G."/>
            <person name="Goodisman M.A."/>
            <person name="Liberles D.A."/>
            <person name="Roe R.M."/>
            <person name="Vargo E.L."/>
            <person name="Vilcinskas A."/>
            <person name="Wang J."/>
            <person name="Bornberg-Bauer E."/>
            <person name="Korb J."/>
            <person name="Zhang G."/>
            <person name="Liebig J."/>
        </authorList>
    </citation>
    <scope>NUCLEOTIDE SEQUENCE [LARGE SCALE GENOMIC DNA]</scope>
    <source>
        <tissue evidence="1">Whole organism</tissue>
    </source>
</reference>
<proteinExistence type="predicted"/>
<protein>
    <submittedName>
        <fullName evidence="1">Uncharacterized protein</fullName>
    </submittedName>
</protein>
<evidence type="ECO:0000313" key="1">
    <source>
        <dbReference type="EMBL" id="KDR17987.1"/>
    </source>
</evidence>
<dbReference type="Proteomes" id="UP000027135">
    <property type="component" value="Unassembled WGS sequence"/>
</dbReference>